<evidence type="ECO:0000256" key="22">
    <source>
        <dbReference type="ARBA" id="ARBA00047394"/>
    </source>
</evidence>
<dbReference type="InterPro" id="IPR032821">
    <property type="entry name" value="PKS_assoc"/>
</dbReference>
<dbReference type="InterPro" id="IPR018201">
    <property type="entry name" value="Ketoacyl_synth_AS"/>
</dbReference>
<evidence type="ECO:0000256" key="18">
    <source>
        <dbReference type="ARBA" id="ARBA00023401"/>
    </source>
</evidence>
<dbReference type="InterPro" id="IPR042104">
    <property type="entry name" value="PKS_dehydratase_sf"/>
</dbReference>
<evidence type="ECO:0000256" key="37">
    <source>
        <dbReference type="ARBA" id="ARBA00048571"/>
    </source>
</evidence>
<dbReference type="SUPFAM" id="SSF53901">
    <property type="entry name" value="Thiolase-like"/>
    <property type="match status" value="1"/>
</dbReference>
<evidence type="ECO:0000256" key="6">
    <source>
        <dbReference type="ARBA" id="ARBA00022799"/>
    </source>
</evidence>
<dbReference type="PROSITE" id="PS52004">
    <property type="entry name" value="KS3_2"/>
    <property type="match status" value="1"/>
</dbReference>
<comment type="pathway">
    <text evidence="1">Lipid metabolism; fatty acid biosynthesis.</text>
</comment>
<comment type="catalytic activity">
    <reaction evidence="14">
        <text>(3R)-hydroxydecanoyl-[ACP] = (2E)-decenoyl-[ACP] + H2O</text>
        <dbReference type="Rhea" id="RHEA:41860"/>
        <dbReference type="Rhea" id="RHEA-COMP:9638"/>
        <dbReference type="Rhea" id="RHEA-COMP:9639"/>
        <dbReference type="ChEBI" id="CHEBI:15377"/>
        <dbReference type="ChEBI" id="CHEBI:78466"/>
        <dbReference type="ChEBI" id="CHEBI:78467"/>
    </reaction>
    <physiologicalReaction direction="left-to-right" evidence="14">
        <dbReference type="Rhea" id="RHEA:41861"/>
    </physiologicalReaction>
</comment>
<keyword evidence="57" id="KW-1185">Reference proteome</keyword>
<evidence type="ECO:0000256" key="52">
    <source>
        <dbReference type="PROSITE-ProRule" id="PRU01363"/>
    </source>
</evidence>
<comment type="catalytic activity">
    <reaction evidence="16">
        <text>(3R)-hydroxytetradecanoyl-[ACP] = (2E)-tetradecenoyl-[ACP] + H2O</text>
        <dbReference type="Rhea" id="RHEA:41892"/>
        <dbReference type="Rhea" id="RHEA-COMP:9646"/>
        <dbReference type="Rhea" id="RHEA-COMP:9647"/>
        <dbReference type="ChEBI" id="CHEBI:15377"/>
        <dbReference type="ChEBI" id="CHEBI:78474"/>
        <dbReference type="ChEBI" id="CHEBI:78475"/>
    </reaction>
    <physiologicalReaction direction="left-to-right" evidence="16">
        <dbReference type="Rhea" id="RHEA:41893"/>
    </physiologicalReaction>
</comment>
<dbReference type="Pfam" id="PF00550">
    <property type="entry name" value="PP-binding"/>
    <property type="match status" value="1"/>
</dbReference>
<dbReference type="Gene3D" id="3.40.50.1820">
    <property type="entry name" value="alpha/beta hydrolase"/>
    <property type="match status" value="1"/>
</dbReference>
<dbReference type="SUPFAM" id="SSF47336">
    <property type="entry name" value="ACP-like"/>
    <property type="match status" value="1"/>
</dbReference>
<dbReference type="UniPathway" id="UPA00094"/>
<evidence type="ECO:0000256" key="39">
    <source>
        <dbReference type="ARBA" id="ARBA00048691"/>
    </source>
</evidence>
<evidence type="ECO:0000256" key="10">
    <source>
        <dbReference type="ARBA" id="ARBA00023315"/>
    </source>
</evidence>
<evidence type="ECO:0000313" key="57">
    <source>
        <dbReference type="Proteomes" id="UP000261875"/>
    </source>
</evidence>
<keyword evidence="8" id="KW-0663">Pyridoxal phosphate</keyword>
<dbReference type="InterPro" id="IPR016039">
    <property type="entry name" value="Thiolase-like"/>
</dbReference>
<dbReference type="KEGG" id="fsm:CCS41_07835"/>
<evidence type="ECO:0000256" key="3">
    <source>
        <dbReference type="ARBA" id="ARBA00022450"/>
    </source>
</evidence>
<dbReference type="InterPro" id="IPR049900">
    <property type="entry name" value="PKS_mFAS_DH"/>
</dbReference>
<dbReference type="PANTHER" id="PTHR45681">
    <property type="entry name" value="POLYKETIDE SYNTHASE 44-RELATED"/>
    <property type="match status" value="1"/>
</dbReference>
<dbReference type="SUPFAM" id="SSF50129">
    <property type="entry name" value="GroES-like"/>
    <property type="match status" value="1"/>
</dbReference>
<comment type="catalytic activity">
    <reaction evidence="45">
        <text>3-oxododecanoyl-[ACP] + NADPH + H(+) = (3R)-hydroxydodecanoyl-[ACP] + NADP(+)</text>
        <dbReference type="Rhea" id="RHEA:41872"/>
        <dbReference type="Rhea" id="RHEA-COMP:9641"/>
        <dbReference type="Rhea" id="RHEA-COMP:9642"/>
        <dbReference type="ChEBI" id="CHEBI:15378"/>
        <dbReference type="ChEBI" id="CHEBI:57783"/>
        <dbReference type="ChEBI" id="CHEBI:58349"/>
        <dbReference type="ChEBI" id="CHEBI:78469"/>
        <dbReference type="ChEBI" id="CHEBI:78470"/>
    </reaction>
    <physiologicalReaction direction="left-to-right" evidence="45">
        <dbReference type="Rhea" id="RHEA:41873"/>
    </physiologicalReaction>
</comment>
<comment type="catalytic activity">
    <reaction evidence="40">
        <text>hexadecanoyl-[ACP] + H2O = hexadecanoate + holo-[ACP] + H(+)</text>
        <dbReference type="Rhea" id="RHEA:41932"/>
        <dbReference type="Rhea" id="RHEA-COMP:9652"/>
        <dbReference type="Rhea" id="RHEA-COMP:9685"/>
        <dbReference type="ChEBI" id="CHEBI:7896"/>
        <dbReference type="ChEBI" id="CHEBI:15377"/>
        <dbReference type="ChEBI" id="CHEBI:15378"/>
        <dbReference type="ChEBI" id="CHEBI:64479"/>
        <dbReference type="ChEBI" id="CHEBI:78483"/>
        <dbReference type="EC" id="3.1.2.14"/>
    </reaction>
    <physiologicalReaction direction="left-to-right" evidence="40">
        <dbReference type="Rhea" id="RHEA:41933"/>
    </physiologicalReaction>
</comment>
<evidence type="ECO:0000256" key="5">
    <source>
        <dbReference type="ARBA" id="ARBA00022679"/>
    </source>
</evidence>
<dbReference type="InterPro" id="IPR014030">
    <property type="entry name" value="Ketoacyl_synth_N"/>
</dbReference>
<dbReference type="Gene3D" id="3.10.129.110">
    <property type="entry name" value="Polyketide synthase dehydratase"/>
    <property type="match status" value="1"/>
</dbReference>
<comment type="catalytic activity">
    <reaction evidence="19">
        <text>(3R)-hydroxybutanoyl-[ACP] = (2E)-butenoyl-[ACP] + H2O</text>
        <dbReference type="Rhea" id="RHEA:41808"/>
        <dbReference type="Rhea" id="RHEA-COMP:9626"/>
        <dbReference type="Rhea" id="RHEA-COMP:9627"/>
        <dbReference type="ChEBI" id="CHEBI:15377"/>
        <dbReference type="ChEBI" id="CHEBI:78451"/>
        <dbReference type="ChEBI" id="CHEBI:78453"/>
    </reaction>
    <physiologicalReaction direction="left-to-right" evidence="19">
        <dbReference type="Rhea" id="RHEA:41809"/>
    </physiologicalReaction>
</comment>
<dbReference type="InterPro" id="IPR001031">
    <property type="entry name" value="Thioesterase"/>
</dbReference>
<evidence type="ECO:0000256" key="24">
    <source>
        <dbReference type="ARBA" id="ARBA00047440"/>
    </source>
</evidence>
<evidence type="ECO:0000256" key="12">
    <source>
        <dbReference type="ARBA" id="ARBA00023351"/>
    </source>
</evidence>
<evidence type="ECO:0000256" key="41">
    <source>
        <dbReference type="ARBA" id="ARBA00048935"/>
    </source>
</evidence>
<dbReference type="Pfam" id="PF16197">
    <property type="entry name" value="KAsynt_C_assoc"/>
    <property type="match status" value="1"/>
</dbReference>
<comment type="catalytic activity">
    <reaction evidence="11">
        <text>(3R)-hydroxyoctanoyl-[ACP] = (2E)-octenoyl-[ACP] + H2O</text>
        <dbReference type="Rhea" id="RHEA:41844"/>
        <dbReference type="Rhea" id="RHEA-COMP:9634"/>
        <dbReference type="Rhea" id="RHEA-COMP:9635"/>
        <dbReference type="ChEBI" id="CHEBI:15377"/>
        <dbReference type="ChEBI" id="CHEBI:78461"/>
        <dbReference type="ChEBI" id="CHEBI:78462"/>
    </reaction>
    <physiologicalReaction direction="left-to-right" evidence="11">
        <dbReference type="Rhea" id="RHEA:41845"/>
    </physiologicalReaction>
</comment>
<comment type="catalytic activity">
    <reaction evidence="27">
        <text>dodecanoyl-[ACP] + malonyl-[ACP] + H(+) = 3-oxotetradecanoyl-[ACP] + holo-[ACP] + CO2</text>
        <dbReference type="Rhea" id="RHEA:41884"/>
        <dbReference type="Rhea" id="RHEA-COMP:9623"/>
        <dbReference type="Rhea" id="RHEA-COMP:9644"/>
        <dbReference type="Rhea" id="RHEA-COMP:9645"/>
        <dbReference type="Rhea" id="RHEA-COMP:9685"/>
        <dbReference type="ChEBI" id="CHEBI:15378"/>
        <dbReference type="ChEBI" id="CHEBI:16526"/>
        <dbReference type="ChEBI" id="CHEBI:64479"/>
        <dbReference type="ChEBI" id="CHEBI:65264"/>
        <dbReference type="ChEBI" id="CHEBI:78449"/>
        <dbReference type="ChEBI" id="CHEBI:78473"/>
    </reaction>
    <physiologicalReaction direction="left-to-right" evidence="27">
        <dbReference type="Rhea" id="RHEA:41885"/>
    </physiologicalReaction>
</comment>
<keyword evidence="4" id="KW-0597">Phosphoprotein</keyword>
<comment type="catalytic activity">
    <reaction evidence="22">
        <text>hexanoyl-[ACP] + malonyl-[ACP] + H(+) = 3-oxooctanoyl-[ACP] + holo-[ACP] + CO2</text>
        <dbReference type="Rhea" id="RHEA:41836"/>
        <dbReference type="Rhea" id="RHEA-COMP:9623"/>
        <dbReference type="Rhea" id="RHEA-COMP:9632"/>
        <dbReference type="Rhea" id="RHEA-COMP:9633"/>
        <dbReference type="Rhea" id="RHEA-COMP:9685"/>
        <dbReference type="ChEBI" id="CHEBI:15378"/>
        <dbReference type="ChEBI" id="CHEBI:16526"/>
        <dbReference type="ChEBI" id="CHEBI:64479"/>
        <dbReference type="ChEBI" id="CHEBI:78449"/>
        <dbReference type="ChEBI" id="CHEBI:78459"/>
        <dbReference type="ChEBI" id="CHEBI:78460"/>
    </reaction>
    <physiologicalReaction direction="left-to-right" evidence="22">
        <dbReference type="Rhea" id="RHEA:41837"/>
    </physiologicalReaction>
</comment>
<comment type="catalytic activity">
    <reaction evidence="13">
        <text>(3R)-hydroxyhexanoyl-[ACP] = (2E)-hexenoyl-[ACP] + H2O</text>
        <dbReference type="Rhea" id="RHEA:41828"/>
        <dbReference type="Rhea" id="RHEA-COMP:9630"/>
        <dbReference type="Rhea" id="RHEA-COMP:9631"/>
        <dbReference type="ChEBI" id="CHEBI:15377"/>
        <dbReference type="ChEBI" id="CHEBI:78457"/>
        <dbReference type="ChEBI" id="CHEBI:78458"/>
    </reaction>
    <physiologicalReaction direction="left-to-right" evidence="13">
        <dbReference type="Rhea" id="RHEA:41829"/>
    </physiologicalReaction>
</comment>
<dbReference type="SMART" id="SM00827">
    <property type="entry name" value="PKS_AT"/>
    <property type="match status" value="1"/>
</dbReference>
<comment type="catalytic activity">
    <reaction evidence="49">
        <text>(2E)-decenoyl-[ACP] + NADPH + H(+) = decanoyl-[ACP] + NADP(+)</text>
        <dbReference type="Rhea" id="RHEA:41864"/>
        <dbReference type="Rhea" id="RHEA-COMP:9639"/>
        <dbReference type="Rhea" id="RHEA-COMP:9640"/>
        <dbReference type="ChEBI" id="CHEBI:15378"/>
        <dbReference type="ChEBI" id="CHEBI:57783"/>
        <dbReference type="ChEBI" id="CHEBI:58349"/>
        <dbReference type="ChEBI" id="CHEBI:78467"/>
        <dbReference type="ChEBI" id="CHEBI:78468"/>
    </reaction>
    <physiologicalReaction direction="left-to-right" evidence="49">
        <dbReference type="Rhea" id="RHEA:41865"/>
    </physiologicalReaction>
</comment>
<evidence type="ECO:0000256" key="28">
    <source>
        <dbReference type="ARBA" id="ARBA00047810"/>
    </source>
</evidence>
<evidence type="ECO:0000256" key="49">
    <source>
        <dbReference type="ARBA" id="ARBA00049521"/>
    </source>
</evidence>
<dbReference type="InterPro" id="IPR057326">
    <property type="entry name" value="KR_dom"/>
</dbReference>
<comment type="catalytic activity">
    <reaction evidence="33">
        <text>(2E)-dodecenoyl-[ACP] + NADPH + H(+) = dodecanoyl-[ACP] + NADP(+)</text>
        <dbReference type="Rhea" id="RHEA:41880"/>
        <dbReference type="Rhea" id="RHEA-COMP:9643"/>
        <dbReference type="Rhea" id="RHEA-COMP:9644"/>
        <dbReference type="ChEBI" id="CHEBI:15378"/>
        <dbReference type="ChEBI" id="CHEBI:57783"/>
        <dbReference type="ChEBI" id="CHEBI:58349"/>
        <dbReference type="ChEBI" id="CHEBI:65264"/>
        <dbReference type="ChEBI" id="CHEBI:78472"/>
    </reaction>
    <physiologicalReaction direction="left-to-right" evidence="33">
        <dbReference type="Rhea" id="RHEA:41881"/>
    </physiologicalReaction>
</comment>
<dbReference type="Pfam" id="PF00698">
    <property type="entry name" value="Acyl_transf_1"/>
    <property type="match status" value="1"/>
</dbReference>
<dbReference type="SMART" id="SM00823">
    <property type="entry name" value="PKS_PP"/>
    <property type="match status" value="1"/>
</dbReference>
<dbReference type="Gene3D" id="3.90.180.10">
    <property type="entry name" value="Medium-chain alcohol dehydrogenases, catalytic domain"/>
    <property type="match status" value="1"/>
</dbReference>
<dbReference type="STRING" id="1878942.GCA_900128755_00738"/>
<comment type="catalytic activity">
    <reaction evidence="30">
        <text>3-oxobutanoyl-[ACP] + NADPH + H(+) = (3R)-hydroxybutanoyl-[ACP] + NADP(+)</text>
        <dbReference type="Rhea" id="RHEA:41804"/>
        <dbReference type="Rhea" id="RHEA-COMP:9625"/>
        <dbReference type="Rhea" id="RHEA-COMP:9626"/>
        <dbReference type="ChEBI" id="CHEBI:15378"/>
        <dbReference type="ChEBI" id="CHEBI:57783"/>
        <dbReference type="ChEBI" id="CHEBI:58349"/>
        <dbReference type="ChEBI" id="CHEBI:78450"/>
        <dbReference type="ChEBI" id="CHEBI:78451"/>
    </reaction>
    <physiologicalReaction direction="left-to-right" evidence="30">
        <dbReference type="Rhea" id="RHEA:41805"/>
    </physiologicalReaction>
</comment>
<dbReference type="Gene3D" id="1.10.1200.10">
    <property type="entry name" value="ACP-like"/>
    <property type="match status" value="1"/>
</dbReference>
<dbReference type="InterPro" id="IPR013968">
    <property type="entry name" value="PKS_KR"/>
</dbReference>
<dbReference type="GO" id="GO:0016297">
    <property type="term" value="F:fatty acyl-[ACP] hydrolase activity"/>
    <property type="evidence" value="ECO:0007669"/>
    <property type="project" value="UniProtKB-EC"/>
</dbReference>
<dbReference type="InterPro" id="IPR049552">
    <property type="entry name" value="PKS_DH_N"/>
</dbReference>
<comment type="catalytic activity">
    <reaction evidence="44">
        <text>(2E)-tetradecenoyl-[ACP] + NADPH + H(+) = tetradecanoyl-[ACP] + NADP(+)</text>
        <dbReference type="Rhea" id="RHEA:41896"/>
        <dbReference type="Rhea" id="RHEA-COMP:9647"/>
        <dbReference type="Rhea" id="RHEA-COMP:9648"/>
        <dbReference type="ChEBI" id="CHEBI:15378"/>
        <dbReference type="ChEBI" id="CHEBI:57783"/>
        <dbReference type="ChEBI" id="CHEBI:58349"/>
        <dbReference type="ChEBI" id="CHEBI:78475"/>
        <dbReference type="ChEBI" id="CHEBI:78477"/>
    </reaction>
    <physiologicalReaction direction="left-to-right" evidence="44">
        <dbReference type="Rhea" id="RHEA:41897"/>
    </physiologicalReaction>
</comment>
<dbReference type="Gene3D" id="3.30.70.3290">
    <property type="match status" value="1"/>
</dbReference>
<dbReference type="InterPro" id="IPR013149">
    <property type="entry name" value="ADH-like_C"/>
</dbReference>
<evidence type="ECO:0000256" key="15">
    <source>
        <dbReference type="ARBA" id="ARBA00023394"/>
    </source>
</evidence>
<evidence type="ECO:0000259" key="53">
    <source>
        <dbReference type="PROSITE" id="PS50075"/>
    </source>
</evidence>
<evidence type="ECO:0000256" key="48">
    <source>
        <dbReference type="ARBA" id="ARBA00049449"/>
    </source>
</evidence>
<evidence type="ECO:0000256" key="1">
    <source>
        <dbReference type="ARBA" id="ARBA00005194"/>
    </source>
</evidence>
<evidence type="ECO:0000256" key="50">
    <source>
        <dbReference type="ARBA" id="ARBA00049533"/>
    </source>
</evidence>
<protein>
    <submittedName>
        <fullName evidence="56">Short-chain dehydrogenase</fullName>
    </submittedName>
</protein>
<dbReference type="InterPro" id="IPR016035">
    <property type="entry name" value="Acyl_Trfase/lysoPLipase"/>
</dbReference>
<dbReference type="InterPro" id="IPR014031">
    <property type="entry name" value="Ketoacyl_synth_C"/>
</dbReference>
<dbReference type="InterPro" id="IPR011032">
    <property type="entry name" value="GroES-like_sf"/>
</dbReference>
<dbReference type="PROSITE" id="PS52019">
    <property type="entry name" value="PKS_MFAS_DH"/>
    <property type="match status" value="1"/>
</dbReference>
<dbReference type="SUPFAM" id="SSF52151">
    <property type="entry name" value="FabD/lysophospholipase-like"/>
    <property type="match status" value="1"/>
</dbReference>
<evidence type="ECO:0000256" key="31">
    <source>
        <dbReference type="ARBA" id="ARBA00047961"/>
    </source>
</evidence>
<dbReference type="GO" id="GO:0019171">
    <property type="term" value="F:(3R)-hydroxyacyl-[acyl-carrier-protein] dehydratase activity"/>
    <property type="evidence" value="ECO:0007669"/>
    <property type="project" value="UniProtKB-EC"/>
</dbReference>
<dbReference type="InterPro" id="IPR036736">
    <property type="entry name" value="ACP-like_sf"/>
</dbReference>
<keyword evidence="7" id="KW-0521">NADP</keyword>
<dbReference type="GO" id="GO:0031177">
    <property type="term" value="F:phosphopantetheine binding"/>
    <property type="evidence" value="ECO:0007669"/>
    <property type="project" value="InterPro"/>
</dbReference>
<evidence type="ECO:0000256" key="20">
    <source>
        <dbReference type="ARBA" id="ARBA00023442"/>
    </source>
</evidence>
<dbReference type="OrthoDB" id="7671190at2"/>
<keyword evidence="6" id="KW-0702">S-nitrosylation</keyword>
<comment type="catalytic activity">
    <reaction evidence="21">
        <text>3-oxooctadecanoyl-[ACP] + NADPH + H(+) = (3R)-hydroxyoctadecanoyl-[ACP] + NADP(+)</text>
        <dbReference type="Rhea" id="RHEA:41920"/>
        <dbReference type="Rhea" id="RHEA-COMP:9653"/>
        <dbReference type="Rhea" id="RHEA-COMP:9654"/>
        <dbReference type="ChEBI" id="CHEBI:15378"/>
        <dbReference type="ChEBI" id="CHEBI:57783"/>
        <dbReference type="ChEBI" id="CHEBI:58349"/>
        <dbReference type="ChEBI" id="CHEBI:78487"/>
        <dbReference type="ChEBI" id="CHEBI:78488"/>
    </reaction>
    <physiologicalReaction direction="left-to-right" evidence="21">
        <dbReference type="Rhea" id="RHEA:41921"/>
    </physiologicalReaction>
</comment>
<dbReference type="PROSITE" id="PS00606">
    <property type="entry name" value="KS3_1"/>
    <property type="match status" value="1"/>
</dbReference>
<dbReference type="Pfam" id="PF00109">
    <property type="entry name" value="ketoacyl-synt"/>
    <property type="match status" value="1"/>
</dbReference>
<comment type="catalytic activity">
    <reaction evidence="37">
        <text>3-oxohexanoyl-[ACP] + NADPH + H(+) = (3R)-hydroxyhexanoyl-[ACP] + NADP(+)</text>
        <dbReference type="Rhea" id="RHEA:41824"/>
        <dbReference type="Rhea" id="RHEA-COMP:9629"/>
        <dbReference type="Rhea" id="RHEA-COMP:9630"/>
        <dbReference type="ChEBI" id="CHEBI:15378"/>
        <dbReference type="ChEBI" id="CHEBI:57783"/>
        <dbReference type="ChEBI" id="CHEBI:58349"/>
        <dbReference type="ChEBI" id="CHEBI:78456"/>
        <dbReference type="ChEBI" id="CHEBI:78457"/>
    </reaction>
    <physiologicalReaction direction="left-to-right" evidence="37">
        <dbReference type="Rhea" id="RHEA:41825"/>
    </physiologicalReaction>
</comment>
<evidence type="ECO:0000256" key="17">
    <source>
        <dbReference type="ARBA" id="ARBA00023399"/>
    </source>
</evidence>
<evidence type="ECO:0000256" key="34">
    <source>
        <dbReference type="ARBA" id="ARBA00048289"/>
    </source>
</evidence>
<dbReference type="Pfam" id="PF14765">
    <property type="entry name" value="PS-DH"/>
    <property type="match status" value="1"/>
</dbReference>
<dbReference type="Pfam" id="PF08240">
    <property type="entry name" value="ADH_N"/>
    <property type="match status" value="1"/>
</dbReference>
<dbReference type="Pfam" id="PF21089">
    <property type="entry name" value="PKS_DH_N"/>
    <property type="match status" value="1"/>
</dbReference>
<dbReference type="Pfam" id="PF08659">
    <property type="entry name" value="KR"/>
    <property type="match status" value="1"/>
</dbReference>
<feature type="region of interest" description="N-terminal hotdog fold" evidence="52">
    <location>
        <begin position="908"/>
        <end position="1035"/>
    </location>
</feature>
<comment type="catalytic activity">
    <reaction evidence="43">
        <text>decanoyl-[ACP] + malonyl-[ACP] + H(+) = 3-oxododecanoyl-[ACP] + holo-[ACP] + CO2</text>
        <dbReference type="Rhea" id="RHEA:41868"/>
        <dbReference type="Rhea" id="RHEA-COMP:9623"/>
        <dbReference type="Rhea" id="RHEA-COMP:9640"/>
        <dbReference type="Rhea" id="RHEA-COMP:9641"/>
        <dbReference type="Rhea" id="RHEA-COMP:9685"/>
        <dbReference type="ChEBI" id="CHEBI:15378"/>
        <dbReference type="ChEBI" id="CHEBI:16526"/>
        <dbReference type="ChEBI" id="CHEBI:64479"/>
        <dbReference type="ChEBI" id="CHEBI:78449"/>
        <dbReference type="ChEBI" id="CHEBI:78468"/>
        <dbReference type="ChEBI" id="CHEBI:78469"/>
    </reaction>
    <physiologicalReaction direction="left-to-right" evidence="43">
        <dbReference type="Rhea" id="RHEA:41869"/>
    </physiologicalReaction>
</comment>
<comment type="function">
    <text evidence="51">Involved in production of the polyketide antibiotic thailandamide.</text>
</comment>
<dbReference type="Gene3D" id="3.40.366.10">
    <property type="entry name" value="Malonyl-Coenzyme A Acyl Carrier Protein, domain 2"/>
    <property type="match status" value="1"/>
</dbReference>
<dbReference type="GO" id="GO:0141148">
    <property type="term" value="F:enoyl-[acyl-carrier-protein] reductase (NADPH) activity"/>
    <property type="evidence" value="ECO:0007669"/>
    <property type="project" value="UniProtKB-EC"/>
</dbReference>
<dbReference type="InterPro" id="IPR049551">
    <property type="entry name" value="PKS_DH_C"/>
</dbReference>
<evidence type="ECO:0000256" key="32">
    <source>
        <dbReference type="ARBA" id="ARBA00048051"/>
    </source>
</evidence>
<evidence type="ECO:0000256" key="36">
    <source>
        <dbReference type="ARBA" id="ARBA00048506"/>
    </source>
</evidence>
<dbReference type="FunFam" id="3.40.366.10:FF:000002">
    <property type="entry name" value="Probable polyketide synthase 2"/>
    <property type="match status" value="1"/>
</dbReference>
<dbReference type="FunFam" id="3.40.47.10:FF:000019">
    <property type="entry name" value="Polyketide synthase type I"/>
    <property type="match status" value="1"/>
</dbReference>
<keyword evidence="3" id="KW-0596">Phosphopantetheine</keyword>
<dbReference type="InterPro" id="IPR016036">
    <property type="entry name" value="Malonyl_transacylase_ACP-bd"/>
</dbReference>
<evidence type="ECO:0000256" key="2">
    <source>
        <dbReference type="ARBA" id="ARBA00006484"/>
    </source>
</evidence>
<dbReference type="InterPro" id="IPR020843">
    <property type="entry name" value="ER"/>
</dbReference>
<evidence type="ECO:0000256" key="38">
    <source>
        <dbReference type="ARBA" id="ARBA00048650"/>
    </source>
</evidence>
<evidence type="ECO:0000256" key="33">
    <source>
        <dbReference type="ARBA" id="ARBA00048281"/>
    </source>
</evidence>
<comment type="catalytic activity">
    <reaction evidence="23">
        <text>a (3R)-hydroxyacyl-[ACP] + NADP(+) = a 3-oxoacyl-[ACP] + NADPH + H(+)</text>
        <dbReference type="Rhea" id="RHEA:17397"/>
        <dbReference type="Rhea" id="RHEA-COMP:9916"/>
        <dbReference type="Rhea" id="RHEA-COMP:9945"/>
        <dbReference type="ChEBI" id="CHEBI:15378"/>
        <dbReference type="ChEBI" id="CHEBI:57783"/>
        <dbReference type="ChEBI" id="CHEBI:58349"/>
        <dbReference type="ChEBI" id="CHEBI:78776"/>
        <dbReference type="ChEBI" id="CHEBI:78827"/>
        <dbReference type="EC" id="1.1.1.100"/>
    </reaction>
    <physiologicalReaction direction="right-to-left" evidence="23">
        <dbReference type="Rhea" id="RHEA:17399"/>
    </physiologicalReaction>
</comment>
<dbReference type="SUPFAM" id="SSF53474">
    <property type="entry name" value="alpha/beta-Hydrolases"/>
    <property type="match status" value="1"/>
</dbReference>
<feature type="active site" description="Proton donor; for dehydratase activity" evidence="52">
    <location>
        <position position="1111"/>
    </location>
</feature>
<evidence type="ECO:0000256" key="23">
    <source>
        <dbReference type="ARBA" id="ARBA00047400"/>
    </source>
</evidence>
<evidence type="ECO:0000256" key="43">
    <source>
        <dbReference type="ARBA" id="ARBA00049109"/>
    </source>
</evidence>
<dbReference type="EMBL" id="CP021659">
    <property type="protein sequence ID" value="AWK15374.1"/>
    <property type="molecule type" value="Genomic_DNA"/>
</dbReference>
<comment type="catalytic activity">
    <reaction evidence="35">
        <text>(2E)-octenoyl-[ACP] + NADPH + H(+) = octanoyl-[ACP] + NADP(+)</text>
        <dbReference type="Rhea" id="RHEA:41848"/>
        <dbReference type="Rhea" id="RHEA-COMP:9635"/>
        <dbReference type="Rhea" id="RHEA-COMP:9636"/>
        <dbReference type="ChEBI" id="CHEBI:15378"/>
        <dbReference type="ChEBI" id="CHEBI:57783"/>
        <dbReference type="ChEBI" id="CHEBI:58349"/>
        <dbReference type="ChEBI" id="CHEBI:78462"/>
        <dbReference type="ChEBI" id="CHEBI:78463"/>
    </reaction>
    <physiologicalReaction direction="left-to-right" evidence="35">
        <dbReference type="Rhea" id="RHEA:41849"/>
    </physiologicalReaction>
</comment>
<comment type="catalytic activity">
    <reaction evidence="39">
        <text>holo-[ACP] + acetyl-CoA = acetyl-[ACP] + CoA</text>
        <dbReference type="Rhea" id="RHEA:41788"/>
        <dbReference type="Rhea" id="RHEA-COMP:9621"/>
        <dbReference type="Rhea" id="RHEA-COMP:9685"/>
        <dbReference type="ChEBI" id="CHEBI:57287"/>
        <dbReference type="ChEBI" id="CHEBI:57288"/>
        <dbReference type="ChEBI" id="CHEBI:64479"/>
        <dbReference type="ChEBI" id="CHEBI:78446"/>
        <dbReference type="EC" id="2.3.1.38"/>
    </reaction>
    <physiologicalReaction direction="left-to-right" evidence="39">
        <dbReference type="Rhea" id="RHEA:41789"/>
    </physiologicalReaction>
</comment>
<comment type="catalytic activity">
    <reaction evidence="42">
        <text>(2E)-octadecenoyl-[ACP] + NADPH + H(+) = octadecanoyl-[ACP] + NADP(+)</text>
        <dbReference type="Rhea" id="RHEA:41928"/>
        <dbReference type="Rhea" id="RHEA-COMP:9655"/>
        <dbReference type="Rhea" id="RHEA-COMP:9656"/>
        <dbReference type="ChEBI" id="CHEBI:15378"/>
        <dbReference type="ChEBI" id="CHEBI:57783"/>
        <dbReference type="ChEBI" id="CHEBI:58349"/>
        <dbReference type="ChEBI" id="CHEBI:78489"/>
        <dbReference type="ChEBI" id="CHEBI:78495"/>
    </reaction>
    <physiologicalReaction direction="left-to-right" evidence="42">
        <dbReference type="Rhea" id="RHEA:41929"/>
    </physiologicalReaction>
</comment>
<evidence type="ECO:0000256" key="29">
    <source>
        <dbReference type="ARBA" id="ARBA00047897"/>
    </source>
</evidence>
<comment type="catalytic activity">
    <reaction evidence="15">
        <text>a (3R)-hydroxyacyl-[ACP] = a (2E)-enoyl-[ACP] + H2O</text>
        <dbReference type="Rhea" id="RHEA:13097"/>
        <dbReference type="Rhea" id="RHEA-COMP:9925"/>
        <dbReference type="Rhea" id="RHEA-COMP:9945"/>
        <dbReference type="ChEBI" id="CHEBI:15377"/>
        <dbReference type="ChEBI" id="CHEBI:78784"/>
        <dbReference type="ChEBI" id="CHEBI:78827"/>
        <dbReference type="EC" id="4.2.1.59"/>
    </reaction>
    <physiologicalReaction direction="left-to-right" evidence="15">
        <dbReference type="Rhea" id="RHEA:13098"/>
    </physiologicalReaction>
</comment>
<comment type="catalytic activity">
    <reaction evidence="26">
        <text>(2E)-butenoyl-[ACP] + NADPH + H(+) = butanoyl-[ACP] + NADP(+)</text>
        <dbReference type="Rhea" id="RHEA:41812"/>
        <dbReference type="Rhea" id="RHEA-COMP:9627"/>
        <dbReference type="Rhea" id="RHEA-COMP:9628"/>
        <dbReference type="ChEBI" id="CHEBI:15378"/>
        <dbReference type="ChEBI" id="CHEBI:57783"/>
        <dbReference type="ChEBI" id="CHEBI:58349"/>
        <dbReference type="ChEBI" id="CHEBI:78453"/>
        <dbReference type="ChEBI" id="CHEBI:78454"/>
    </reaction>
    <physiologicalReaction direction="left-to-right" evidence="26">
        <dbReference type="Rhea" id="RHEA:41813"/>
    </physiologicalReaction>
</comment>
<evidence type="ECO:0000256" key="8">
    <source>
        <dbReference type="ARBA" id="ARBA00022898"/>
    </source>
</evidence>
<evidence type="ECO:0000256" key="44">
    <source>
        <dbReference type="ARBA" id="ARBA00049171"/>
    </source>
</evidence>
<evidence type="ECO:0000256" key="51">
    <source>
        <dbReference type="ARBA" id="ARBA00054155"/>
    </source>
</evidence>
<evidence type="ECO:0000256" key="14">
    <source>
        <dbReference type="ARBA" id="ARBA00023388"/>
    </source>
</evidence>
<feature type="domain" description="Carrier" evidence="53">
    <location>
        <begin position="2070"/>
        <end position="2147"/>
    </location>
</feature>
<comment type="function">
    <text evidence="20">Fatty acid synthetase is a multifunctional enzyme that catalyzes the de novo biosynthesis of long-chain saturated fatty acids starting from acetyl-CoA and malonyl-CoA in the presence of NADPH. This multifunctional protein contains 7 catalytic activities and a site for the binding of the prosthetic group 4'-phosphopantetheine of the acyl carrier protein ([ACP]) domain.</text>
</comment>
<comment type="catalytic activity">
    <reaction evidence="47">
        <text>3-oxooctanoyl-[ACP] + NADPH + H(+) = (3R)-hydroxyoctanoyl-[ACP] + NADP(+)</text>
        <dbReference type="Rhea" id="RHEA:41840"/>
        <dbReference type="Rhea" id="RHEA-COMP:9633"/>
        <dbReference type="Rhea" id="RHEA-COMP:9634"/>
        <dbReference type="ChEBI" id="CHEBI:15378"/>
        <dbReference type="ChEBI" id="CHEBI:57783"/>
        <dbReference type="ChEBI" id="CHEBI:58349"/>
        <dbReference type="ChEBI" id="CHEBI:78460"/>
        <dbReference type="ChEBI" id="CHEBI:78461"/>
    </reaction>
    <physiologicalReaction direction="left-to-right" evidence="47">
        <dbReference type="Rhea" id="RHEA:41841"/>
    </physiologicalReaction>
</comment>
<evidence type="ECO:0000256" key="13">
    <source>
        <dbReference type="ARBA" id="ARBA00023373"/>
    </source>
</evidence>
<dbReference type="InterPro" id="IPR050444">
    <property type="entry name" value="Polyketide_Synthase"/>
</dbReference>
<evidence type="ECO:0000256" key="9">
    <source>
        <dbReference type="ARBA" id="ARBA00023268"/>
    </source>
</evidence>
<dbReference type="GO" id="GO:0004313">
    <property type="term" value="F:[acyl-carrier-protein] S-acetyltransferase activity"/>
    <property type="evidence" value="ECO:0007669"/>
    <property type="project" value="UniProtKB-EC"/>
</dbReference>
<gene>
    <name evidence="56" type="ORF">CCS41_07835</name>
</gene>
<evidence type="ECO:0000256" key="7">
    <source>
        <dbReference type="ARBA" id="ARBA00022857"/>
    </source>
</evidence>
<proteinExistence type="inferred from homology"/>
<evidence type="ECO:0000256" key="26">
    <source>
        <dbReference type="ARBA" id="ARBA00047500"/>
    </source>
</evidence>
<feature type="active site" description="Proton acceptor; for dehydratase activity" evidence="52">
    <location>
        <position position="943"/>
    </location>
</feature>
<sequence>MLKSKEPIAIVGIGCHTPGKVYGPNDLWKMLCAGINGITTVPSERWNIDEYYDPNPDKPGKIKTNRGGFIEGMKLFDNEFFNIFPKEAVDIDPQQRLLLQCTFEALEDAGEKLENCQGSQTAVYVGYFESDYQDILADPSSRYSVTSHMTMGTHPTSLANRISYLYNLKGPSITLNTACSSSLIAVHLACQSIWNQEAYAAIAGGINININPLPTMALSKGNFLSPDGACKSFDESGNGYVRGEGVGLVYLKPLSQALTDQNKIYGLICGSACNSDGYTAEGFTVPSADAQATMLQAAYHNADIDVANVQFIEAHGTGTPKGDLAETEAFAKVFSHRPIEHPLLIGSIKSNFGHLEGAAGIVGLIKLALCLHHKKIPGNLHFKKGNPNIDWDNWRLKVVDQTQDWPPQNDDSVPRTGGVNSFGAGGTNAHLVMKEYIPEVHHNTKKLKSYNIQPSTQRVELFTCSAQTEKALKALLGSYQKYLSTSEANLNDICFNAGKHRSVLNHRIAIAATNKQDCINKINAFLEGDILSGVEYFPSSRKTPRLGFIFTGQGPQWYAMGRELIAKEPLFREVIEEIDLLFSILAGWSLLEEMNRSKVESKISDTRIAQPAIMAIQIALVELWKQYGIEPAGLVGHSIGEVAAAYASGALNMEQAVTVIYHRSRGQHQAAGKGVMLAIGVSKVEAEKLIADVSDVVSIAAVNGPESITLSGDKIPLDAIAKQLTARDIFNRFLKVDVPFHSHHMDPLKEELISSLQDLQPIETKIPLYSTVTGKQESGTHLDANYWYNNLRDPVYFSHALEQMIQDGFDLYVEVGPHPALSNGAEELFAKLGCSARIFPSIRRQEDEALRFKQTLGALHVAGLPLDWDKICPNTHRLHDLPRYPWQQQRFWRESRAHREHRLQRRLHPHITQHWDSGLSQDLNLHTIDIFLDHHADPYINDHRVDNIIIYPATGHLELVTASAHQAFNDSFCFLEDINFDKALFLPDEGEALKIRVEVYSDEGRYCLMSYDDNQEGAEWIKHSNGKINCMGNKPKPEKLLLSELQARINNEFSVQPMYHDLKQSGLFYGTTFRAVSNLWTAPGELLSKISLHESLKYGINDFLLHPSMLDACFHTIFAVRPSVLDGEQGVYLPVHIDRYTFIQQPKSDLLWSYIRISEASADFIRGDIFVLDENGETVAEITNLQLKYIVGSRKQEENTAYSGCYEYCWQPAEDLSFQPESKVKILLIGDASYDHSTLLNTLSDANIEVVKLEEATGFEQKTDLQDRQATRKAIQEIKSIHPSLNRILITLPLGQSDETDLSQRMETLVWKTLNINNALIENEMSAVMWTLNQHSEQVVPKDEHINLIQSSTCALSRVMTNEYPMVVAKIVDLGCGDKQELQSFVTILASTTQGGNETEWAIRGDKLFVKRLEKVIPEEAQKAASKTLTESNLSATNRAYYEAFFAEPSVLNSVAFRQFMPPILGEEQIEIEVKAAALNFKDVLNGRGVLSAESVAGGLCGDQLGLESSGVVTRVGKSVKNYKIGDAVLAMAPRSIAGMTVAPQQAVFHKPQNLSFEEAATIPIVYLTAYYGLHELACMNEKDRLLIHAGSGGLGIAAINLARHLGITEIFVTAGSEEKRRFLEKEMGIETSRIYDSRTLDFYQQIMAATNNEGIDVVLNSLSGKAITQSLKCLRPFGRFIEVGKKDIYRDAALYLKRFGENISYFAVDTDRLMAQKPALGNKLLTEVIDLFKGENPSLKPHPITVFHIDKLNSALDYLSKSQHIGKVVLSMENREPMPLLPATNLILNPQKVYIITGGASGLGIQLAQWLVDKGARKLVLASRSGAKTEEDRALIAAMEKRKVEIKQHQVDLIHSVEVAHLITEAKKLGNIGGIIHAAAFMKNATIQNLYRATFSEVFAAKAMGAWNLHQHLKNETVDFFLLISSIAAVFGFGGQSNYAVANNFLDKLVYYRHLQKMPAHSVNLGVLGQFAGMSSDAAFVDTLANQGLLPMTFQQVTAKIERILLDEKTIPVRMAANINWLRFRDFFTSLSTDLRFAHLLTDEALNLKGKASSGGSLRDTLKDKDADQAKQELVQYLTGSLAKIVGTTPDKIDPNIPLTALGLDSITMTQKRHNIQRDLNINYPLMRFVKGPSIIELASQLHQELVKTEEPVHETGDSSGITTEEDIEVINRWFVRLKRKAGEPPKKTKLFMIHSMGAAASMFAHFMYHPPFECEVYAVQLPGREHRINEEVYTELTPLLSSLEEALIPLLEGDFAIYGHSYGGIIAFELCRLLREKYGKFPLQLFISATIAPQLTPDWKARQVMRETTNRNYSDQQLIDMMPHIMNREYLLTILEGMRRDMPLLKNYDYQECEPFSFPIRTFSAIEDDVTFTHEMKPWALLTLFPKDQIELHGDHWSLTGKENKELVGKQISDDLRNLK</sequence>
<evidence type="ECO:0000256" key="45">
    <source>
        <dbReference type="ARBA" id="ARBA00049263"/>
    </source>
</evidence>
<comment type="similarity">
    <text evidence="2">Belongs to the short-chain dehydrogenases/reductases (SDR) family.</text>
</comment>
<dbReference type="RefSeq" id="WP_072549661.1">
    <property type="nucleotide sequence ID" value="NZ_CP021659.1"/>
</dbReference>
<comment type="catalytic activity">
    <reaction evidence="41">
        <text>3-oxotetradecanoyl-[ACP] + NADPH + H(+) = (3R)-hydroxytetradecanoyl-[ACP] + NADP(+)</text>
        <dbReference type="Rhea" id="RHEA:41888"/>
        <dbReference type="Rhea" id="RHEA-COMP:9645"/>
        <dbReference type="Rhea" id="RHEA-COMP:9646"/>
        <dbReference type="ChEBI" id="CHEBI:15378"/>
        <dbReference type="ChEBI" id="CHEBI:57783"/>
        <dbReference type="ChEBI" id="CHEBI:58349"/>
        <dbReference type="ChEBI" id="CHEBI:78473"/>
        <dbReference type="ChEBI" id="CHEBI:78474"/>
    </reaction>
    <physiologicalReaction direction="left-to-right" evidence="41">
        <dbReference type="Rhea" id="RHEA:41889"/>
    </physiologicalReaction>
</comment>
<dbReference type="CDD" id="cd05274">
    <property type="entry name" value="KR_FAS_SDR_x"/>
    <property type="match status" value="1"/>
</dbReference>
<dbReference type="SMART" id="SM00822">
    <property type="entry name" value="PKS_KR"/>
    <property type="match status" value="1"/>
</dbReference>
<dbReference type="InterPro" id="IPR036291">
    <property type="entry name" value="NAD(P)-bd_dom_sf"/>
</dbReference>
<feature type="region of interest" description="C-terminal hotdog fold" evidence="52">
    <location>
        <begin position="1050"/>
        <end position="1196"/>
    </location>
</feature>
<comment type="catalytic activity">
    <reaction evidence="12">
        <text>(3R)-hydroxydodecanoyl-[ACP] = (2E)-dodecenoyl-[ACP] + H2O</text>
        <dbReference type="Rhea" id="RHEA:41876"/>
        <dbReference type="Rhea" id="RHEA-COMP:9642"/>
        <dbReference type="Rhea" id="RHEA-COMP:9643"/>
        <dbReference type="ChEBI" id="CHEBI:15377"/>
        <dbReference type="ChEBI" id="CHEBI:78470"/>
        <dbReference type="ChEBI" id="CHEBI:78472"/>
    </reaction>
    <physiologicalReaction direction="left-to-right" evidence="12">
        <dbReference type="Rhea" id="RHEA:41877"/>
    </physiologicalReaction>
</comment>
<dbReference type="Pfam" id="PF00975">
    <property type="entry name" value="Thioesterase"/>
    <property type="match status" value="1"/>
</dbReference>
<evidence type="ECO:0000256" key="42">
    <source>
        <dbReference type="ARBA" id="ARBA00049019"/>
    </source>
</evidence>
<evidence type="ECO:0000256" key="40">
    <source>
        <dbReference type="ARBA" id="ARBA00048704"/>
    </source>
</evidence>
<feature type="domain" description="Ketosynthase family 3 (KS3)" evidence="54">
    <location>
        <begin position="5"/>
        <end position="435"/>
    </location>
</feature>
<evidence type="ECO:0000256" key="4">
    <source>
        <dbReference type="ARBA" id="ARBA00022553"/>
    </source>
</evidence>
<dbReference type="InterPro" id="IPR029058">
    <property type="entry name" value="AB_hydrolase_fold"/>
</dbReference>
<dbReference type="InterPro" id="IPR020806">
    <property type="entry name" value="PKS_PP-bd"/>
</dbReference>
<dbReference type="PANTHER" id="PTHR45681:SF6">
    <property type="entry name" value="POLYKETIDE SYNTHASE 37"/>
    <property type="match status" value="1"/>
</dbReference>
<keyword evidence="9" id="KW-0511">Multifunctional enzyme</keyword>
<keyword evidence="5" id="KW-0808">Transferase</keyword>
<dbReference type="CDD" id="cd05195">
    <property type="entry name" value="enoyl_red"/>
    <property type="match status" value="1"/>
</dbReference>
<feature type="domain" description="PKS/mFAS DH" evidence="55">
    <location>
        <begin position="908"/>
        <end position="1196"/>
    </location>
</feature>
<evidence type="ECO:0000256" key="16">
    <source>
        <dbReference type="ARBA" id="ARBA00023398"/>
    </source>
</evidence>
<evidence type="ECO:0000256" key="25">
    <source>
        <dbReference type="ARBA" id="ARBA00047451"/>
    </source>
</evidence>
<comment type="catalytic activity">
    <reaction evidence="25">
        <text>tetradecanoyl-[ACP] + malonyl-[ACP] + H(+) = 3-oxohexadecanoyl-[ACP] + holo-[ACP] + CO2</text>
        <dbReference type="Rhea" id="RHEA:41900"/>
        <dbReference type="Rhea" id="RHEA-COMP:9623"/>
        <dbReference type="Rhea" id="RHEA-COMP:9648"/>
        <dbReference type="Rhea" id="RHEA-COMP:9649"/>
        <dbReference type="Rhea" id="RHEA-COMP:9685"/>
        <dbReference type="ChEBI" id="CHEBI:15378"/>
        <dbReference type="ChEBI" id="CHEBI:16526"/>
        <dbReference type="ChEBI" id="CHEBI:64479"/>
        <dbReference type="ChEBI" id="CHEBI:78449"/>
        <dbReference type="ChEBI" id="CHEBI:78477"/>
        <dbReference type="ChEBI" id="CHEBI:78478"/>
    </reaction>
    <physiologicalReaction direction="left-to-right" evidence="25">
        <dbReference type="Rhea" id="RHEA:41901"/>
    </physiologicalReaction>
</comment>
<comment type="catalytic activity">
    <reaction evidence="38">
        <text>a 2,3-saturated acyl-[ACP] + NADP(+) = a (2E)-enoyl-[ACP] + NADPH + H(+)</text>
        <dbReference type="Rhea" id="RHEA:22564"/>
        <dbReference type="Rhea" id="RHEA-COMP:9925"/>
        <dbReference type="Rhea" id="RHEA-COMP:9926"/>
        <dbReference type="ChEBI" id="CHEBI:15378"/>
        <dbReference type="ChEBI" id="CHEBI:57783"/>
        <dbReference type="ChEBI" id="CHEBI:58349"/>
        <dbReference type="ChEBI" id="CHEBI:78784"/>
        <dbReference type="ChEBI" id="CHEBI:78785"/>
        <dbReference type="EC" id="1.3.1.39"/>
    </reaction>
    <physiologicalReaction direction="right-to-left" evidence="38">
        <dbReference type="Rhea" id="RHEA:22566"/>
    </physiologicalReaction>
</comment>
<comment type="catalytic activity">
    <reaction evidence="36">
        <text>a fatty acyl-[ACP] + malonyl-[ACP] + H(+) = a 3-oxoacyl-[ACP] + holo-[ACP] + CO2</text>
        <dbReference type="Rhea" id="RHEA:22836"/>
        <dbReference type="Rhea" id="RHEA-COMP:9623"/>
        <dbReference type="Rhea" id="RHEA-COMP:9685"/>
        <dbReference type="Rhea" id="RHEA-COMP:9916"/>
        <dbReference type="Rhea" id="RHEA-COMP:14125"/>
        <dbReference type="ChEBI" id="CHEBI:15378"/>
        <dbReference type="ChEBI" id="CHEBI:16526"/>
        <dbReference type="ChEBI" id="CHEBI:64479"/>
        <dbReference type="ChEBI" id="CHEBI:78449"/>
        <dbReference type="ChEBI" id="CHEBI:78776"/>
        <dbReference type="ChEBI" id="CHEBI:138651"/>
        <dbReference type="EC" id="2.3.1.41"/>
    </reaction>
    <physiologicalReaction direction="left-to-right" evidence="36">
        <dbReference type="Rhea" id="RHEA:22837"/>
    </physiologicalReaction>
</comment>
<evidence type="ECO:0000256" key="21">
    <source>
        <dbReference type="ARBA" id="ARBA00047300"/>
    </source>
</evidence>
<dbReference type="GO" id="GO:0004315">
    <property type="term" value="F:3-oxoacyl-[acyl-carrier-protein] synthase activity"/>
    <property type="evidence" value="ECO:0007669"/>
    <property type="project" value="UniProtKB-EC"/>
</dbReference>
<comment type="catalytic activity">
    <reaction evidence="46">
        <text>3-oxohexadecanoyl-[ACP] + NADPH + H(+) = (3R)-hydroxyhexadecanoyl-[ACP] + NADP(+)</text>
        <dbReference type="Rhea" id="RHEA:41904"/>
        <dbReference type="Rhea" id="RHEA-COMP:9649"/>
        <dbReference type="Rhea" id="RHEA-COMP:9650"/>
        <dbReference type="ChEBI" id="CHEBI:15378"/>
        <dbReference type="ChEBI" id="CHEBI:57783"/>
        <dbReference type="ChEBI" id="CHEBI:58349"/>
        <dbReference type="ChEBI" id="CHEBI:78478"/>
        <dbReference type="ChEBI" id="CHEBI:78480"/>
    </reaction>
    <physiologicalReaction direction="left-to-right" evidence="46">
        <dbReference type="Rhea" id="RHEA:41905"/>
    </physiologicalReaction>
</comment>
<dbReference type="Gene3D" id="3.40.47.10">
    <property type="match status" value="1"/>
</dbReference>
<evidence type="ECO:0000256" key="47">
    <source>
        <dbReference type="ARBA" id="ARBA00049422"/>
    </source>
</evidence>
<dbReference type="SMART" id="SM00825">
    <property type="entry name" value="PKS_KS"/>
    <property type="match status" value="1"/>
</dbReference>
<evidence type="ECO:0000256" key="11">
    <source>
        <dbReference type="ARBA" id="ARBA00023332"/>
    </source>
</evidence>
<evidence type="ECO:0000256" key="30">
    <source>
        <dbReference type="ARBA" id="ARBA00047953"/>
    </source>
</evidence>
<dbReference type="InterPro" id="IPR014043">
    <property type="entry name" value="Acyl_transferase_dom"/>
</dbReference>
<dbReference type="SUPFAM" id="SSF55048">
    <property type="entry name" value="Probable ACP-binding domain of malonyl-CoA ACP transacylase"/>
    <property type="match status" value="1"/>
</dbReference>
<dbReference type="InterPro" id="IPR013154">
    <property type="entry name" value="ADH-like_N"/>
</dbReference>
<comment type="catalytic activity">
    <reaction evidence="48">
        <text>butanoyl-[ACP] + malonyl-[ACP] + H(+) = 3-oxohexanoyl-[ACP] + holo-[ACP] + CO2</text>
        <dbReference type="Rhea" id="RHEA:41820"/>
        <dbReference type="Rhea" id="RHEA-COMP:9623"/>
        <dbReference type="Rhea" id="RHEA-COMP:9628"/>
        <dbReference type="Rhea" id="RHEA-COMP:9629"/>
        <dbReference type="Rhea" id="RHEA-COMP:9685"/>
        <dbReference type="ChEBI" id="CHEBI:15378"/>
        <dbReference type="ChEBI" id="CHEBI:16526"/>
        <dbReference type="ChEBI" id="CHEBI:64479"/>
        <dbReference type="ChEBI" id="CHEBI:78449"/>
        <dbReference type="ChEBI" id="CHEBI:78454"/>
        <dbReference type="ChEBI" id="CHEBI:78456"/>
    </reaction>
    <physiologicalReaction direction="left-to-right" evidence="48">
        <dbReference type="Rhea" id="RHEA:41821"/>
    </physiologicalReaction>
</comment>
<evidence type="ECO:0000259" key="55">
    <source>
        <dbReference type="PROSITE" id="PS52019"/>
    </source>
</evidence>
<evidence type="ECO:0000256" key="46">
    <source>
        <dbReference type="ARBA" id="ARBA00049414"/>
    </source>
</evidence>
<name>A0A2U8IAS0_9GAMM</name>
<dbReference type="InterPro" id="IPR009081">
    <property type="entry name" value="PP-bd_ACP"/>
</dbReference>
<organism evidence="56 57">
    <name type="scientific">Candidatus Fukatsuia symbiotica</name>
    <dbReference type="NCBI Taxonomy" id="1878942"/>
    <lineage>
        <taxon>Bacteria</taxon>
        <taxon>Pseudomonadati</taxon>
        <taxon>Pseudomonadota</taxon>
        <taxon>Gammaproteobacteria</taxon>
        <taxon>Enterobacterales</taxon>
        <taxon>Yersiniaceae</taxon>
        <taxon>Candidatus Fukatsuia</taxon>
    </lineage>
</organism>
<comment type="catalytic activity">
    <reaction evidence="24">
        <text>3-oxodecanoyl-[ACP] + NADPH + H(+) = (3R)-hydroxydecanoyl-[ACP] + NADP(+)</text>
        <dbReference type="Rhea" id="RHEA:41856"/>
        <dbReference type="Rhea" id="RHEA-COMP:9637"/>
        <dbReference type="Rhea" id="RHEA-COMP:9638"/>
        <dbReference type="ChEBI" id="CHEBI:15378"/>
        <dbReference type="ChEBI" id="CHEBI:57783"/>
        <dbReference type="ChEBI" id="CHEBI:58349"/>
        <dbReference type="ChEBI" id="CHEBI:78464"/>
        <dbReference type="ChEBI" id="CHEBI:78466"/>
    </reaction>
    <physiologicalReaction direction="left-to-right" evidence="24">
        <dbReference type="Rhea" id="RHEA:41857"/>
    </physiologicalReaction>
</comment>
<dbReference type="SMART" id="SM00829">
    <property type="entry name" value="PKS_ER"/>
    <property type="match status" value="1"/>
</dbReference>
<comment type="catalytic activity">
    <reaction evidence="32">
        <text>hexadecanoyl-[ACP] + malonyl-[ACP] + H(+) = 3-oxooctadecanoyl-[ACP] + holo-[ACP] + CO2</text>
        <dbReference type="Rhea" id="RHEA:41916"/>
        <dbReference type="Rhea" id="RHEA-COMP:9623"/>
        <dbReference type="Rhea" id="RHEA-COMP:9652"/>
        <dbReference type="Rhea" id="RHEA-COMP:9653"/>
        <dbReference type="Rhea" id="RHEA-COMP:9685"/>
        <dbReference type="ChEBI" id="CHEBI:15378"/>
        <dbReference type="ChEBI" id="CHEBI:16526"/>
        <dbReference type="ChEBI" id="CHEBI:64479"/>
        <dbReference type="ChEBI" id="CHEBI:78449"/>
        <dbReference type="ChEBI" id="CHEBI:78483"/>
        <dbReference type="ChEBI" id="CHEBI:78487"/>
    </reaction>
    <physiologicalReaction direction="left-to-right" evidence="32">
        <dbReference type="Rhea" id="RHEA:41917"/>
    </physiologicalReaction>
</comment>
<dbReference type="InterPro" id="IPR020807">
    <property type="entry name" value="PKS_DH"/>
</dbReference>
<comment type="catalytic activity">
    <reaction evidence="34">
        <text>tetradecanoyl-[ACP] + H2O = tetradecanoate + holo-[ACP] + H(+)</text>
        <dbReference type="Rhea" id="RHEA:30123"/>
        <dbReference type="Rhea" id="RHEA-COMP:9648"/>
        <dbReference type="Rhea" id="RHEA-COMP:9685"/>
        <dbReference type="ChEBI" id="CHEBI:15377"/>
        <dbReference type="ChEBI" id="CHEBI:15378"/>
        <dbReference type="ChEBI" id="CHEBI:30807"/>
        <dbReference type="ChEBI" id="CHEBI:64479"/>
        <dbReference type="ChEBI" id="CHEBI:78477"/>
        <dbReference type="EC" id="3.1.2.14"/>
    </reaction>
    <physiologicalReaction direction="left-to-right" evidence="34">
        <dbReference type="Rhea" id="RHEA:30124"/>
    </physiologicalReaction>
</comment>
<dbReference type="PROSITE" id="PS50075">
    <property type="entry name" value="CARRIER"/>
    <property type="match status" value="1"/>
</dbReference>
<dbReference type="GO" id="GO:0004316">
    <property type="term" value="F:3-oxoacyl-[acyl-carrier-protein] reductase (NADPH) activity"/>
    <property type="evidence" value="ECO:0007669"/>
    <property type="project" value="UniProtKB-EC"/>
</dbReference>
<dbReference type="InterPro" id="IPR001227">
    <property type="entry name" value="Ac_transferase_dom_sf"/>
</dbReference>
<dbReference type="CDD" id="cd00833">
    <property type="entry name" value="PKS"/>
    <property type="match status" value="1"/>
</dbReference>
<dbReference type="Gene3D" id="3.40.50.720">
    <property type="entry name" value="NAD(P)-binding Rossmann-like Domain"/>
    <property type="match status" value="3"/>
</dbReference>
<evidence type="ECO:0000256" key="27">
    <source>
        <dbReference type="ARBA" id="ARBA00047578"/>
    </source>
</evidence>
<dbReference type="Pfam" id="PF00107">
    <property type="entry name" value="ADH_zinc_N"/>
    <property type="match status" value="1"/>
</dbReference>
<accession>A0A2U8IAS0</accession>
<keyword evidence="10" id="KW-0012">Acyltransferase</keyword>
<comment type="catalytic activity">
    <reaction evidence="18">
        <text>(3R)-hydroxyhexadecanoyl-[ACP] = (2E)-hexadecenoyl-[ACP] + H2O</text>
        <dbReference type="Rhea" id="RHEA:41908"/>
        <dbReference type="Rhea" id="RHEA-COMP:9650"/>
        <dbReference type="Rhea" id="RHEA-COMP:9651"/>
        <dbReference type="ChEBI" id="CHEBI:15377"/>
        <dbReference type="ChEBI" id="CHEBI:78480"/>
        <dbReference type="ChEBI" id="CHEBI:78481"/>
    </reaction>
    <physiologicalReaction direction="left-to-right" evidence="18">
        <dbReference type="Rhea" id="RHEA:41909"/>
    </physiologicalReaction>
</comment>
<reference evidence="56 57" key="1">
    <citation type="submission" date="2017-05" db="EMBL/GenBank/DDBJ databases">
        <title>Genome sequence of Candidatus Fukatsuia symbiotica and Candidatus Hamiltonella defensa from Acyrthosiphon pisum strain 5D.</title>
        <authorList>
            <person name="Patel V.A."/>
            <person name="Chevignon G."/>
            <person name="Russell J.A."/>
            <person name="Oliver K.M."/>
        </authorList>
    </citation>
    <scope>NUCLEOTIDE SEQUENCE [LARGE SCALE GENOMIC DNA]</scope>
    <source>
        <strain evidence="56 57">5D</strain>
    </source>
</reference>
<evidence type="ECO:0000259" key="54">
    <source>
        <dbReference type="PROSITE" id="PS52004"/>
    </source>
</evidence>
<evidence type="ECO:0000256" key="19">
    <source>
        <dbReference type="ARBA" id="ARBA00023402"/>
    </source>
</evidence>
<dbReference type="Proteomes" id="UP000261875">
    <property type="component" value="Chromosome"/>
</dbReference>
<dbReference type="GO" id="GO:0006633">
    <property type="term" value="P:fatty acid biosynthetic process"/>
    <property type="evidence" value="ECO:0007669"/>
    <property type="project" value="UniProtKB-UniPathway"/>
</dbReference>
<evidence type="ECO:0000313" key="56">
    <source>
        <dbReference type="EMBL" id="AWK15374.1"/>
    </source>
</evidence>
<comment type="catalytic activity">
    <reaction evidence="31">
        <text>acetyl-[ACP] + malonyl-[ACP] + H(+) = 3-oxobutanoyl-[ACP] + holo-[ACP] + CO2</text>
        <dbReference type="Rhea" id="RHEA:41800"/>
        <dbReference type="Rhea" id="RHEA-COMP:9621"/>
        <dbReference type="Rhea" id="RHEA-COMP:9623"/>
        <dbReference type="Rhea" id="RHEA-COMP:9625"/>
        <dbReference type="Rhea" id="RHEA-COMP:9685"/>
        <dbReference type="ChEBI" id="CHEBI:15378"/>
        <dbReference type="ChEBI" id="CHEBI:16526"/>
        <dbReference type="ChEBI" id="CHEBI:64479"/>
        <dbReference type="ChEBI" id="CHEBI:78446"/>
        <dbReference type="ChEBI" id="CHEBI:78449"/>
        <dbReference type="ChEBI" id="CHEBI:78450"/>
    </reaction>
    <physiologicalReaction direction="left-to-right" evidence="31">
        <dbReference type="Rhea" id="RHEA:41801"/>
    </physiologicalReaction>
</comment>
<dbReference type="InterPro" id="IPR020841">
    <property type="entry name" value="PKS_Beta-ketoAc_synthase_dom"/>
</dbReference>
<dbReference type="Pfam" id="PF02801">
    <property type="entry name" value="Ketoacyl-synt_C"/>
    <property type="match status" value="1"/>
</dbReference>
<dbReference type="FunFam" id="3.40.50.720:FF:000209">
    <property type="entry name" value="Polyketide synthase Pks12"/>
    <property type="match status" value="1"/>
</dbReference>
<evidence type="ECO:0000256" key="35">
    <source>
        <dbReference type="ARBA" id="ARBA00048420"/>
    </source>
</evidence>
<comment type="catalytic activity">
    <reaction evidence="50">
        <text>octanoyl-[ACP] + malonyl-[ACP] + H(+) = 3-oxodecanoyl-[ACP] + holo-[ACP] + CO2</text>
        <dbReference type="Rhea" id="RHEA:41852"/>
        <dbReference type="Rhea" id="RHEA-COMP:9623"/>
        <dbReference type="Rhea" id="RHEA-COMP:9636"/>
        <dbReference type="Rhea" id="RHEA-COMP:9637"/>
        <dbReference type="Rhea" id="RHEA-COMP:9685"/>
        <dbReference type="ChEBI" id="CHEBI:15378"/>
        <dbReference type="ChEBI" id="CHEBI:16526"/>
        <dbReference type="ChEBI" id="CHEBI:64479"/>
        <dbReference type="ChEBI" id="CHEBI:78449"/>
        <dbReference type="ChEBI" id="CHEBI:78463"/>
        <dbReference type="ChEBI" id="CHEBI:78464"/>
    </reaction>
    <physiologicalReaction direction="left-to-right" evidence="50">
        <dbReference type="Rhea" id="RHEA:41853"/>
    </physiologicalReaction>
</comment>
<dbReference type="SUPFAM" id="SSF51735">
    <property type="entry name" value="NAD(P)-binding Rossmann-fold domains"/>
    <property type="match status" value="3"/>
</dbReference>
<dbReference type="SMART" id="SM00826">
    <property type="entry name" value="PKS_DH"/>
    <property type="match status" value="1"/>
</dbReference>
<comment type="catalytic activity">
    <reaction evidence="17">
        <text>(3R)-hydroxyoctadecanoyl-[ACP] = (2E)-octadecenoyl-[ACP] + H2O</text>
        <dbReference type="Rhea" id="RHEA:41924"/>
        <dbReference type="Rhea" id="RHEA-COMP:9654"/>
        <dbReference type="Rhea" id="RHEA-COMP:9655"/>
        <dbReference type="ChEBI" id="CHEBI:15377"/>
        <dbReference type="ChEBI" id="CHEBI:78488"/>
        <dbReference type="ChEBI" id="CHEBI:78489"/>
    </reaction>
    <physiologicalReaction direction="left-to-right" evidence="17">
        <dbReference type="Rhea" id="RHEA:41925"/>
    </physiologicalReaction>
</comment>
<comment type="catalytic activity">
    <reaction evidence="28">
        <text>(2E)-hexadecenoyl-[ACP] + NADPH + H(+) = hexadecanoyl-[ACP] + NADP(+)</text>
        <dbReference type="Rhea" id="RHEA:41912"/>
        <dbReference type="Rhea" id="RHEA-COMP:9651"/>
        <dbReference type="Rhea" id="RHEA-COMP:9652"/>
        <dbReference type="ChEBI" id="CHEBI:15378"/>
        <dbReference type="ChEBI" id="CHEBI:57783"/>
        <dbReference type="ChEBI" id="CHEBI:58349"/>
        <dbReference type="ChEBI" id="CHEBI:78481"/>
        <dbReference type="ChEBI" id="CHEBI:78483"/>
    </reaction>
    <physiologicalReaction direction="left-to-right" evidence="28">
        <dbReference type="Rhea" id="RHEA:41913"/>
    </physiologicalReaction>
</comment>
<comment type="catalytic activity">
    <reaction evidence="29">
        <text>(2E)-hexenoyl-[ACP] + NADPH + H(+) = hexanoyl-[ACP] + NADP(+)</text>
        <dbReference type="Rhea" id="RHEA:41832"/>
        <dbReference type="Rhea" id="RHEA-COMP:9631"/>
        <dbReference type="Rhea" id="RHEA-COMP:9632"/>
        <dbReference type="ChEBI" id="CHEBI:15378"/>
        <dbReference type="ChEBI" id="CHEBI:57783"/>
        <dbReference type="ChEBI" id="CHEBI:58349"/>
        <dbReference type="ChEBI" id="CHEBI:78458"/>
        <dbReference type="ChEBI" id="CHEBI:78459"/>
    </reaction>
    <physiologicalReaction direction="left-to-right" evidence="29">
        <dbReference type="Rhea" id="RHEA:41833"/>
    </physiologicalReaction>
</comment>